<dbReference type="Gene3D" id="3.40.50.1110">
    <property type="entry name" value="SGNH hydrolase"/>
    <property type="match status" value="1"/>
</dbReference>
<evidence type="ECO:0000313" key="4">
    <source>
        <dbReference type="Proteomes" id="UP000619238"/>
    </source>
</evidence>
<protein>
    <submittedName>
        <fullName evidence="3">SGNH/GDSL hydrolase family protein</fullName>
    </submittedName>
</protein>
<evidence type="ECO:0000256" key="1">
    <source>
        <dbReference type="SAM" id="Phobius"/>
    </source>
</evidence>
<dbReference type="EMBL" id="JACGWS010000001">
    <property type="protein sequence ID" value="MBC8753032.1"/>
    <property type="molecule type" value="Genomic_DNA"/>
</dbReference>
<dbReference type="InterPro" id="IPR013830">
    <property type="entry name" value="SGNH_hydro"/>
</dbReference>
<dbReference type="InterPro" id="IPR036514">
    <property type="entry name" value="SGNH_hydro_sf"/>
</dbReference>
<dbReference type="PANTHER" id="PTHR30383">
    <property type="entry name" value="THIOESTERASE 1/PROTEASE 1/LYSOPHOSPHOLIPASE L1"/>
    <property type="match status" value="1"/>
</dbReference>
<dbReference type="Proteomes" id="UP000619238">
    <property type="component" value="Unassembled WGS sequence"/>
</dbReference>
<keyword evidence="1" id="KW-0472">Membrane</keyword>
<dbReference type="SUPFAM" id="SSF52266">
    <property type="entry name" value="SGNH hydrolase"/>
    <property type="match status" value="1"/>
</dbReference>
<gene>
    <name evidence="3" type="ORF">H2O64_00005</name>
</gene>
<dbReference type="InterPro" id="IPR051532">
    <property type="entry name" value="Ester_Hydrolysis_Enzymes"/>
</dbReference>
<accession>A0ABR7Q398</accession>
<name>A0ABR7Q398_9FLAO</name>
<dbReference type="Pfam" id="PF13472">
    <property type="entry name" value="Lipase_GDSL_2"/>
    <property type="match status" value="1"/>
</dbReference>
<keyword evidence="1" id="KW-0812">Transmembrane</keyword>
<dbReference type="GO" id="GO:0016787">
    <property type="term" value="F:hydrolase activity"/>
    <property type="evidence" value="ECO:0007669"/>
    <property type="project" value="UniProtKB-KW"/>
</dbReference>
<comment type="caution">
    <text evidence="3">The sequence shown here is derived from an EMBL/GenBank/DDBJ whole genome shotgun (WGS) entry which is preliminary data.</text>
</comment>
<feature type="domain" description="SGNH hydrolase-type esterase" evidence="2">
    <location>
        <begin position="89"/>
        <end position="352"/>
    </location>
</feature>
<feature type="transmembrane region" description="Helical" evidence="1">
    <location>
        <begin position="12"/>
        <end position="32"/>
    </location>
</feature>
<proteinExistence type="predicted"/>
<reference evidence="3 4" key="1">
    <citation type="submission" date="2020-07" db="EMBL/GenBank/DDBJ databases">
        <title>Description of Kordia aestuariivivens sp. nov., isolated from a tidal flat.</title>
        <authorList>
            <person name="Park S."/>
            <person name="Yoon J.-H."/>
        </authorList>
    </citation>
    <scope>NUCLEOTIDE SEQUENCE [LARGE SCALE GENOMIC DNA]</scope>
    <source>
        <strain evidence="3 4">YSTF-M3</strain>
    </source>
</reference>
<keyword evidence="4" id="KW-1185">Reference proteome</keyword>
<sequence>MNKKLEKTLRKLKYYSISTVILLVVAEIILSLCNIFPSDYYTNTPNSEFTWKIDHNEITGIQQDSEVSFDELGARSISNYENKDHKIIVFGGSTTACFALTQEKTWSALLEEKLGDSYWVGNFGRPGNSSNHHVLQFEHILKKEELKDAKTVLIMQGVNDLVGYLISSERYLNLPKQKLKRIAFQHVPDENIPFYKKLTLYKLARRAKKNISFYFKHKDYLTQAVTDVKLLRTQVERVHTLPELTEGLEQYEKNTQNIIDQAKEKNIRVIFITQATMWKPNLEAQYEKLMLTSGFANNEAFYSTEALYHGMEAFNQRLKTVCDRNSVSYINLELPKTTASFYDDFHFNESGANLASDEISKALKVLLKK</sequence>
<evidence type="ECO:0000259" key="2">
    <source>
        <dbReference type="Pfam" id="PF13472"/>
    </source>
</evidence>
<organism evidence="3 4">
    <name type="scientific">Kordia aestuariivivens</name>
    <dbReference type="NCBI Taxonomy" id="2759037"/>
    <lineage>
        <taxon>Bacteria</taxon>
        <taxon>Pseudomonadati</taxon>
        <taxon>Bacteroidota</taxon>
        <taxon>Flavobacteriia</taxon>
        <taxon>Flavobacteriales</taxon>
        <taxon>Flavobacteriaceae</taxon>
        <taxon>Kordia</taxon>
    </lineage>
</organism>
<dbReference type="CDD" id="cd00229">
    <property type="entry name" value="SGNH_hydrolase"/>
    <property type="match status" value="1"/>
</dbReference>
<evidence type="ECO:0000313" key="3">
    <source>
        <dbReference type="EMBL" id="MBC8753032.1"/>
    </source>
</evidence>
<dbReference type="PANTHER" id="PTHR30383:SF5">
    <property type="entry name" value="SGNH HYDROLASE-TYPE ESTERASE DOMAIN-CONTAINING PROTEIN"/>
    <property type="match status" value="1"/>
</dbReference>
<dbReference type="RefSeq" id="WP_187560082.1">
    <property type="nucleotide sequence ID" value="NZ_JACGWS010000001.1"/>
</dbReference>
<keyword evidence="3" id="KW-0378">Hydrolase</keyword>
<keyword evidence="1" id="KW-1133">Transmembrane helix</keyword>